<dbReference type="Proteomes" id="UP001606134">
    <property type="component" value="Unassembled WGS sequence"/>
</dbReference>
<keyword evidence="3" id="KW-1185">Reference proteome</keyword>
<dbReference type="RefSeq" id="WP_394415610.1">
    <property type="nucleotide sequence ID" value="NZ_JBIGIC010000012.1"/>
</dbReference>
<evidence type="ECO:0000313" key="2">
    <source>
        <dbReference type="EMBL" id="MFG6489260.1"/>
    </source>
</evidence>
<keyword evidence="1" id="KW-0472">Membrane</keyword>
<accession>A0ABW7HH66</accession>
<organism evidence="2 3">
    <name type="scientific">Pelomonas candidula</name>
    <dbReference type="NCBI Taxonomy" id="3299025"/>
    <lineage>
        <taxon>Bacteria</taxon>
        <taxon>Pseudomonadati</taxon>
        <taxon>Pseudomonadota</taxon>
        <taxon>Betaproteobacteria</taxon>
        <taxon>Burkholderiales</taxon>
        <taxon>Sphaerotilaceae</taxon>
        <taxon>Roseateles</taxon>
    </lineage>
</organism>
<dbReference type="PANTHER" id="PTHR37314">
    <property type="entry name" value="SLR0142 PROTEIN"/>
    <property type="match status" value="1"/>
</dbReference>
<proteinExistence type="predicted"/>
<dbReference type="EMBL" id="JBIGIC010000012">
    <property type="protein sequence ID" value="MFG6489260.1"/>
    <property type="molecule type" value="Genomic_DNA"/>
</dbReference>
<feature type="transmembrane region" description="Helical" evidence="1">
    <location>
        <begin position="12"/>
        <end position="35"/>
    </location>
</feature>
<name>A0ABW7HH66_9BURK</name>
<feature type="transmembrane region" description="Helical" evidence="1">
    <location>
        <begin position="178"/>
        <end position="200"/>
    </location>
</feature>
<dbReference type="Pfam" id="PF06912">
    <property type="entry name" value="DUF1275"/>
    <property type="match status" value="1"/>
</dbReference>
<comment type="caution">
    <text evidence="2">The sequence shown here is derived from an EMBL/GenBank/DDBJ whole genome shotgun (WGS) entry which is preliminary data.</text>
</comment>
<evidence type="ECO:0000313" key="3">
    <source>
        <dbReference type="Proteomes" id="UP001606134"/>
    </source>
</evidence>
<sequence>MNDSRRLVLRGALLALAAAYVDTCGFIGLFGLFTAHVTGNFVLIGADVVNRHVDILTKSLALPVFIASVVLTNLAEVAMRRRAMAAATWLLGVEGLLIAAAALAPRWTGLPGQPDDAASVAIGFLLIVAIGVQNALMRTSLAGPVQTTVMTGNVTQLTIDLLALATGRADAGARTRIAAMWPVVAAFAVGSALGAAGYAWLRFDCLWLASVLVGGAAWLVRREDAAKGSAARSAI</sequence>
<dbReference type="InterPro" id="IPR010699">
    <property type="entry name" value="DUF1275"/>
</dbReference>
<keyword evidence="1" id="KW-1133">Transmembrane helix</keyword>
<gene>
    <name evidence="2" type="ORF">ACG04R_21430</name>
</gene>
<feature type="transmembrane region" description="Helical" evidence="1">
    <location>
        <begin position="206"/>
        <end position="222"/>
    </location>
</feature>
<evidence type="ECO:0000256" key="1">
    <source>
        <dbReference type="SAM" id="Phobius"/>
    </source>
</evidence>
<feature type="transmembrane region" description="Helical" evidence="1">
    <location>
        <begin position="55"/>
        <end position="74"/>
    </location>
</feature>
<feature type="transmembrane region" description="Helical" evidence="1">
    <location>
        <begin position="86"/>
        <end position="105"/>
    </location>
</feature>
<feature type="transmembrane region" description="Helical" evidence="1">
    <location>
        <begin position="117"/>
        <end position="136"/>
    </location>
</feature>
<dbReference type="PANTHER" id="PTHR37314:SF5">
    <property type="entry name" value="SLR0142 PROTEIN"/>
    <property type="match status" value="1"/>
</dbReference>
<protein>
    <submittedName>
        <fullName evidence="2">YoaK family protein</fullName>
    </submittedName>
</protein>
<reference evidence="2 3" key="1">
    <citation type="submission" date="2024-08" db="EMBL/GenBank/DDBJ databases">
        <authorList>
            <person name="Lu H."/>
        </authorList>
    </citation>
    <scope>NUCLEOTIDE SEQUENCE [LARGE SCALE GENOMIC DNA]</scope>
    <source>
        <strain evidence="2 3">BYS78W</strain>
    </source>
</reference>
<keyword evidence="1" id="KW-0812">Transmembrane</keyword>